<comment type="caution">
    <text evidence="6">The sequence shown here is derived from an EMBL/GenBank/DDBJ whole genome shotgun (WGS) entry which is preliminary data.</text>
</comment>
<organism evidence="6 7">
    <name type="scientific">Reticulibacter mediterranei</name>
    <dbReference type="NCBI Taxonomy" id="2778369"/>
    <lineage>
        <taxon>Bacteria</taxon>
        <taxon>Bacillati</taxon>
        <taxon>Chloroflexota</taxon>
        <taxon>Ktedonobacteria</taxon>
        <taxon>Ktedonobacterales</taxon>
        <taxon>Reticulibacteraceae</taxon>
        <taxon>Reticulibacter</taxon>
    </lineage>
</organism>
<keyword evidence="1" id="KW-0436">Ligase</keyword>
<dbReference type="EMBL" id="BNJK01000001">
    <property type="protein sequence ID" value="GHO95376.1"/>
    <property type="molecule type" value="Genomic_DNA"/>
</dbReference>
<keyword evidence="2" id="KW-0547">Nucleotide-binding</keyword>
<dbReference type="InterPro" id="IPR013221">
    <property type="entry name" value="Mur_ligase_cen"/>
</dbReference>
<dbReference type="InterPro" id="IPR036565">
    <property type="entry name" value="Mur-like_cat_sf"/>
</dbReference>
<dbReference type="SUPFAM" id="SSF53623">
    <property type="entry name" value="MurD-like peptide ligases, catalytic domain"/>
    <property type="match status" value="1"/>
</dbReference>
<feature type="domain" description="Mur ligase central" evidence="5">
    <location>
        <begin position="8"/>
        <end position="151"/>
    </location>
</feature>
<evidence type="ECO:0000313" key="6">
    <source>
        <dbReference type="EMBL" id="GHO95376.1"/>
    </source>
</evidence>
<evidence type="ECO:0000256" key="1">
    <source>
        <dbReference type="ARBA" id="ARBA00022598"/>
    </source>
</evidence>
<keyword evidence="7" id="KW-1185">Reference proteome</keyword>
<dbReference type="PANTHER" id="PTHR43024">
    <property type="entry name" value="UDP-N-ACETYLMURAMOYL-TRIPEPTIDE--D-ALANYL-D-ALANINE LIGASE"/>
    <property type="match status" value="1"/>
</dbReference>
<dbReference type="Proteomes" id="UP000597444">
    <property type="component" value="Unassembled WGS sequence"/>
</dbReference>
<evidence type="ECO:0000259" key="4">
    <source>
        <dbReference type="Pfam" id="PF02875"/>
    </source>
</evidence>
<dbReference type="Pfam" id="PF08245">
    <property type="entry name" value="Mur_ligase_M"/>
    <property type="match status" value="1"/>
</dbReference>
<dbReference type="InterPro" id="IPR004101">
    <property type="entry name" value="Mur_ligase_C"/>
</dbReference>
<evidence type="ECO:0008006" key="8">
    <source>
        <dbReference type="Google" id="ProtNLM"/>
    </source>
</evidence>
<dbReference type="PANTHER" id="PTHR43024:SF1">
    <property type="entry name" value="UDP-N-ACETYLMURAMOYL-TRIPEPTIDE--D-ALANYL-D-ALANINE LIGASE"/>
    <property type="match status" value="1"/>
</dbReference>
<name>A0A8J3IU77_9CHLR</name>
<reference evidence="6" key="1">
    <citation type="submission" date="2020-10" db="EMBL/GenBank/DDBJ databases">
        <title>Taxonomic study of unclassified bacteria belonging to the class Ktedonobacteria.</title>
        <authorList>
            <person name="Yabe S."/>
            <person name="Wang C.M."/>
            <person name="Zheng Y."/>
            <person name="Sakai Y."/>
            <person name="Cavaletti L."/>
            <person name="Monciardini P."/>
            <person name="Donadio S."/>
        </authorList>
    </citation>
    <scope>NUCLEOTIDE SEQUENCE</scope>
    <source>
        <strain evidence="6">ID150040</strain>
    </source>
</reference>
<sequence length="324" mass="35100">MPRVFLGLEAEHRYAVLEMGAEWVGELTWLCSIVRPNWSIVTNVGSAHLKTFGSPERVAIAKSELVEALPPDGIAILNYDDPRVRAMSQKTQARVMYYGLDEKAEVRASDLQGDALHGFSFMLHYHDVHLPVQLRIPGQHGVSAALAAAAAGFLAGIAPEAISSALAALVPVKGRGEIKLGPNGSTLIDDSYKANRQSILAGIAVLHRTDLIGGGKRWAVLGDMLDLANFARDEHYATGRALVGQVDYLVAIGDQARFYVEGARDAGMSADKLFFFKADPADHDQLEAAKQDVIDFLLSNVQNNDLLLLKGSNPLGLQTMLEQF</sequence>
<dbReference type="GO" id="GO:0016881">
    <property type="term" value="F:acid-amino acid ligase activity"/>
    <property type="evidence" value="ECO:0007669"/>
    <property type="project" value="InterPro"/>
</dbReference>
<evidence type="ECO:0000256" key="2">
    <source>
        <dbReference type="ARBA" id="ARBA00022741"/>
    </source>
</evidence>
<keyword evidence="3" id="KW-0067">ATP-binding</keyword>
<evidence type="ECO:0000313" key="7">
    <source>
        <dbReference type="Proteomes" id="UP000597444"/>
    </source>
</evidence>
<dbReference type="InterPro" id="IPR051046">
    <property type="entry name" value="MurCDEF_CellWall_CoF430Synth"/>
</dbReference>
<gene>
    <name evidence="6" type="ORF">KSF_054240</name>
</gene>
<evidence type="ECO:0000256" key="3">
    <source>
        <dbReference type="ARBA" id="ARBA00022840"/>
    </source>
</evidence>
<evidence type="ECO:0000259" key="5">
    <source>
        <dbReference type="Pfam" id="PF08245"/>
    </source>
</evidence>
<dbReference type="InterPro" id="IPR036615">
    <property type="entry name" value="Mur_ligase_C_dom_sf"/>
</dbReference>
<dbReference type="GO" id="GO:0005524">
    <property type="term" value="F:ATP binding"/>
    <property type="evidence" value="ECO:0007669"/>
    <property type="project" value="UniProtKB-KW"/>
</dbReference>
<dbReference type="Gene3D" id="3.40.1190.10">
    <property type="entry name" value="Mur-like, catalytic domain"/>
    <property type="match status" value="1"/>
</dbReference>
<proteinExistence type="predicted"/>
<dbReference type="SUPFAM" id="SSF53244">
    <property type="entry name" value="MurD-like peptide ligases, peptide-binding domain"/>
    <property type="match status" value="1"/>
</dbReference>
<accession>A0A8J3IU77</accession>
<dbReference type="RefSeq" id="WP_236064998.1">
    <property type="nucleotide sequence ID" value="NZ_BNJK01000001.1"/>
</dbReference>
<feature type="domain" description="Mur ligase C-terminal" evidence="4">
    <location>
        <begin position="174"/>
        <end position="312"/>
    </location>
</feature>
<protein>
    <recommendedName>
        <fullName evidence="8">UDP-N-acetylmuramoyl-tripeptide--D-alanyl-D-alanine ligase</fullName>
    </recommendedName>
</protein>
<dbReference type="Pfam" id="PF02875">
    <property type="entry name" value="Mur_ligase_C"/>
    <property type="match status" value="1"/>
</dbReference>
<dbReference type="AlphaFoldDB" id="A0A8J3IU77"/>
<dbReference type="Gene3D" id="3.90.190.20">
    <property type="entry name" value="Mur ligase, C-terminal domain"/>
    <property type="match status" value="1"/>
</dbReference>